<name>A0A645HNI1_9ZZZZ</name>
<organism evidence="3">
    <name type="scientific">bioreactor metagenome</name>
    <dbReference type="NCBI Taxonomy" id="1076179"/>
    <lineage>
        <taxon>unclassified sequences</taxon>
        <taxon>metagenomes</taxon>
        <taxon>ecological metagenomes</taxon>
    </lineage>
</organism>
<dbReference type="EMBL" id="VSSQ01095835">
    <property type="protein sequence ID" value="MPN39799.1"/>
    <property type="molecule type" value="Genomic_DNA"/>
</dbReference>
<reference evidence="3" key="1">
    <citation type="submission" date="2019-08" db="EMBL/GenBank/DDBJ databases">
        <authorList>
            <person name="Kucharzyk K."/>
            <person name="Murdoch R.W."/>
            <person name="Higgins S."/>
            <person name="Loffler F."/>
        </authorList>
    </citation>
    <scope>NUCLEOTIDE SEQUENCE</scope>
</reference>
<evidence type="ECO:0000256" key="2">
    <source>
        <dbReference type="SAM" id="Phobius"/>
    </source>
</evidence>
<feature type="transmembrane region" description="Helical" evidence="2">
    <location>
        <begin position="35"/>
        <end position="56"/>
    </location>
</feature>
<sequence>MISKMLIPKITNQRNSDQKSEKRSHRLTSSFCRRGVKVVSLCSFWVSFLAICNFYSDVVTDVVEVVVMMVDMTD</sequence>
<accession>A0A645HNI1</accession>
<keyword evidence="2" id="KW-1133">Transmembrane helix</keyword>
<keyword evidence="2" id="KW-0812">Transmembrane</keyword>
<evidence type="ECO:0000256" key="1">
    <source>
        <dbReference type="SAM" id="MobiDB-lite"/>
    </source>
</evidence>
<dbReference type="AlphaFoldDB" id="A0A645HNI1"/>
<evidence type="ECO:0008006" key="4">
    <source>
        <dbReference type="Google" id="ProtNLM"/>
    </source>
</evidence>
<proteinExistence type="predicted"/>
<gene>
    <name evidence="3" type="ORF">SDC9_187331</name>
</gene>
<comment type="caution">
    <text evidence="3">The sequence shown here is derived from an EMBL/GenBank/DDBJ whole genome shotgun (WGS) entry which is preliminary data.</text>
</comment>
<evidence type="ECO:0000313" key="3">
    <source>
        <dbReference type="EMBL" id="MPN39799.1"/>
    </source>
</evidence>
<feature type="region of interest" description="Disordered" evidence="1">
    <location>
        <begin position="1"/>
        <end position="28"/>
    </location>
</feature>
<keyword evidence="2" id="KW-0472">Membrane</keyword>
<protein>
    <recommendedName>
        <fullName evidence="4">Transmembrane protein</fullName>
    </recommendedName>
</protein>